<evidence type="ECO:0000313" key="9">
    <source>
        <dbReference type="Proteomes" id="UP001140453"/>
    </source>
</evidence>
<feature type="domain" description="Purple acid phosphatase N-terminal" evidence="7">
    <location>
        <begin position="34"/>
        <end position="122"/>
    </location>
</feature>
<dbReference type="InterPro" id="IPR025733">
    <property type="entry name" value="PAPs_C"/>
</dbReference>
<feature type="domain" description="Calcineurin-like phosphoesterase" evidence="5">
    <location>
        <begin position="178"/>
        <end position="405"/>
    </location>
</feature>
<comment type="similarity">
    <text evidence="4">Belongs to the metallophosphoesterase superfamily. Purple acid phosphatase family.</text>
</comment>
<evidence type="ECO:0000259" key="5">
    <source>
        <dbReference type="Pfam" id="PF00149"/>
    </source>
</evidence>
<dbReference type="InterPro" id="IPR041792">
    <property type="entry name" value="MPP_PAP"/>
</dbReference>
<dbReference type="Gene3D" id="2.60.40.380">
    <property type="entry name" value="Purple acid phosphatase-like, N-terminal"/>
    <property type="match status" value="1"/>
</dbReference>
<keyword evidence="3" id="KW-0325">Glycoprotein</keyword>
<evidence type="ECO:0000256" key="3">
    <source>
        <dbReference type="ARBA" id="ARBA00023180"/>
    </source>
</evidence>
<dbReference type="AlphaFoldDB" id="A0A9W9CXB2"/>
<dbReference type="Pfam" id="PF00149">
    <property type="entry name" value="Metallophos"/>
    <property type="match status" value="1"/>
</dbReference>
<dbReference type="EMBL" id="JAPEVB010000003">
    <property type="protein sequence ID" value="KAJ4391024.1"/>
    <property type="molecule type" value="Genomic_DNA"/>
</dbReference>
<name>A0A9W9CXB2_9PEZI</name>
<reference evidence="8" key="1">
    <citation type="submission" date="2022-10" db="EMBL/GenBank/DDBJ databases">
        <title>Tapping the CABI collections for fungal endophytes: first genome assemblies for Collariella, Neodidymelliopsis, Ascochyta clinopodiicola, Didymella pomorum, Didymosphaeria variabile, Neocosmospora piperis and Neocucurbitaria cava.</title>
        <authorList>
            <person name="Hill R."/>
        </authorList>
    </citation>
    <scope>NUCLEOTIDE SEQUENCE</scope>
    <source>
        <strain evidence="8">IMI 355082</strain>
    </source>
</reference>
<keyword evidence="9" id="KW-1185">Reference proteome</keyword>
<dbReference type="Gene3D" id="3.60.21.10">
    <property type="match status" value="1"/>
</dbReference>
<dbReference type="InterPro" id="IPR015914">
    <property type="entry name" value="PAPs_N"/>
</dbReference>
<evidence type="ECO:0000313" key="8">
    <source>
        <dbReference type="EMBL" id="KAJ4391024.1"/>
    </source>
</evidence>
<gene>
    <name evidence="8" type="ORF">N0V93_004637</name>
</gene>
<dbReference type="Pfam" id="PF14008">
    <property type="entry name" value="Metallophos_C"/>
    <property type="match status" value="1"/>
</dbReference>
<evidence type="ECO:0000256" key="1">
    <source>
        <dbReference type="ARBA" id="ARBA00022729"/>
    </source>
</evidence>
<evidence type="ECO:0000256" key="4">
    <source>
        <dbReference type="RuleBase" id="RU361203"/>
    </source>
</evidence>
<dbReference type="SUPFAM" id="SSF49363">
    <property type="entry name" value="Purple acid phosphatase, N-terminal domain"/>
    <property type="match status" value="1"/>
</dbReference>
<feature type="chain" id="PRO_5041017492" description="Purple acid phosphatase" evidence="4">
    <location>
        <begin position="23"/>
        <end position="507"/>
    </location>
</feature>
<dbReference type="PANTHER" id="PTHR22953:SF153">
    <property type="entry name" value="PURPLE ACID PHOSPHATASE"/>
    <property type="match status" value="1"/>
</dbReference>
<dbReference type="InterPro" id="IPR029052">
    <property type="entry name" value="Metallo-depent_PP-like"/>
</dbReference>
<accession>A0A9W9CXB2</accession>
<comment type="catalytic activity">
    <reaction evidence="4">
        <text>a phosphate monoester + H2O = an alcohol + phosphate</text>
        <dbReference type="Rhea" id="RHEA:15017"/>
        <dbReference type="ChEBI" id="CHEBI:15377"/>
        <dbReference type="ChEBI" id="CHEBI:30879"/>
        <dbReference type="ChEBI" id="CHEBI:43474"/>
        <dbReference type="ChEBI" id="CHEBI:67140"/>
        <dbReference type="EC" id="3.1.3.2"/>
    </reaction>
</comment>
<keyword evidence="1 4" id="KW-0732">Signal</keyword>
<dbReference type="Proteomes" id="UP001140453">
    <property type="component" value="Unassembled WGS sequence"/>
</dbReference>
<dbReference type="PANTHER" id="PTHR22953">
    <property type="entry name" value="ACID PHOSPHATASE RELATED"/>
    <property type="match status" value="1"/>
</dbReference>
<protein>
    <recommendedName>
        <fullName evidence="4">Purple acid phosphatase</fullName>
        <ecNumber evidence="4">3.1.3.2</ecNumber>
    </recommendedName>
</protein>
<dbReference type="CDD" id="cd00839">
    <property type="entry name" value="MPP_PAPs"/>
    <property type="match status" value="1"/>
</dbReference>
<dbReference type="SUPFAM" id="SSF56300">
    <property type="entry name" value="Metallo-dependent phosphatases"/>
    <property type="match status" value="1"/>
</dbReference>
<feature type="domain" description="Purple acid phosphatase C-terminal" evidence="6">
    <location>
        <begin position="428"/>
        <end position="488"/>
    </location>
</feature>
<dbReference type="InterPro" id="IPR039331">
    <property type="entry name" value="PAPs-like"/>
</dbReference>
<evidence type="ECO:0000259" key="7">
    <source>
        <dbReference type="Pfam" id="PF16656"/>
    </source>
</evidence>
<organism evidence="8 9">
    <name type="scientific">Gnomoniopsis smithogilvyi</name>
    <dbReference type="NCBI Taxonomy" id="1191159"/>
    <lineage>
        <taxon>Eukaryota</taxon>
        <taxon>Fungi</taxon>
        <taxon>Dikarya</taxon>
        <taxon>Ascomycota</taxon>
        <taxon>Pezizomycotina</taxon>
        <taxon>Sordariomycetes</taxon>
        <taxon>Sordariomycetidae</taxon>
        <taxon>Diaporthales</taxon>
        <taxon>Gnomoniaceae</taxon>
        <taxon>Gnomoniopsis</taxon>
    </lineage>
</organism>
<evidence type="ECO:0000259" key="6">
    <source>
        <dbReference type="Pfam" id="PF14008"/>
    </source>
</evidence>
<evidence type="ECO:0000256" key="2">
    <source>
        <dbReference type="ARBA" id="ARBA00022801"/>
    </source>
</evidence>
<keyword evidence="2 4" id="KW-0378">Hydrolase</keyword>
<proteinExistence type="inferred from homology"/>
<comment type="caution">
    <text evidence="8">The sequence shown here is derived from an EMBL/GenBank/DDBJ whole genome shotgun (WGS) entry which is preliminary data.</text>
</comment>
<dbReference type="InterPro" id="IPR008963">
    <property type="entry name" value="Purple_acid_Pase-like_N"/>
</dbReference>
<dbReference type="OrthoDB" id="45007at2759"/>
<dbReference type="GO" id="GO:0003993">
    <property type="term" value="F:acid phosphatase activity"/>
    <property type="evidence" value="ECO:0007669"/>
    <property type="project" value="UniProtKB-EC"/>
</dbReference>
<feature type="signal peptide" evidence="4">
    <location>
        <begin position="1"/>
        <end position="22"/>
    </location>
</feature>
<dbReference type="EC" id="3.1.3.2" evidence="4"/>
<dbReference type="Pfam" id="PF16656">
    <property type="entry name" value="Pur_ac_phosph_N"/>
    <property type="match status" value="1"/>
</dbReference>
<sequence>MYSLYSIVKGLPLLAGMVLAAADYPTIPSDLTTPTQQRLAMSGLNSVSVGWNTYEQLDEPCVEYGTTTSMSLKSCSTISVTYNTSRTWSNTVILTDLTPATTYYYQIVSTNSTMQTFFSARTPGDKTAFTVNAVIDLGVYGSDGYTVDSADDSSRKLGIPDVDPSLNHTTIGRLQDTFDDFEFVIHPGDFGYADDWYLTPSNANDGVNAYEAILEEFYNQLAPIAGGKLYMASPGNHEADCEELGTITIEAVCPEGQKNFTDFNVRFGQNMPTSFASTSSSTKAKVNANKAASLAKPPFWYSFEYGMIHVTMIDTETDFPDAPDEPYGSSGLDGGPFGYDGQQMDFFEADLASVDRTVTPWLIVAGHRPFYSTGISNTCSACKAAFEGLMYQYGVDLGIFGHVHNSQRFAPIYNGTLDPNGTNDPTMPMYIIAGGAGNIEGTTPVGTNVTGNQFAYAQDFSYATLTFQDENNLEINFIDSSSGAVLDTSSLYKSHTEQFVNQSESSA</sequence>
<dbReference type="InterPro" id="IPR004843">
    <property type="entry name" value="Calcineurin-like_PHP"/>
</dbReference>
<dbReference type="GO" id="GO:0046872">
    <property type="term" value="F:metal ion binding"/>
    <property type="evidence" value="ECO:0007669"/>
    <property type="project" value="InterPro"/>
</dbReference>